<dbReference type="Proteomes" id="UP001566132">
    <property type="component" value="Unassembled WGS sequence"/>
</dbReference>
<comment type="caution">
    <text evidence="1">The sequence shown here is derived from an EMBL/GenBank/DDBJ whole genome shotgun (WGS) entry which is preliminary data.</text>
</comment>
<dbReference type="EMBL" id="JBDJPC010000011">
    <property type="protein sequence ID" value="KAL1489859.1"/>
    <property type="molecule type" value="Genomic_DNA"/>
</dbReference>
<organism evidence="1 2">
    <name type="scientific">Hypothenemus hampei</name>
    <name type="common">Coffee berry borer</name>
    <dbReference type="NCBI Taxonomy" id="57062"/>
    <lineage>
        <taxon>Eukaryota</taxon>
        <taxon>Metazoa</taxon>
        <taxon>Ecdysozoa</taxon>
        <taxon>Arthropoda</taxon>
        <taxon>Hexapoda</taxon>
        <taxon>Insecta</taxon>
        <taxon>Pterygota</taxon>
        <taxon>Neoptera</taxon>
        <taxon>Endopterygota</taxon>
        <taxon>Coleoptera</taxon>
        <taxon>Polyphaga</taxon>
        <taxon>Cucujiformia</taxon>
        <taxon>Curculionidae</taxon>
        <taxon>Scolytinae</taxon>
        <taxon>Hypothenemus</taxon>
    </lineage>
</organism>
<protein>
    <submittedName>
        <fullName evidence="1">Uncharacterized protein</fullName>
    </submittedName>
</protein>
<evidence type="ECO:0000313" key="2">
    <source>
        <dbReference type="Proteomes" id="UP001566132"/>
    </source>
</evidence>
<accession>A0ABD1E808</accession>
<keyword evidence="2" id="KW-1185">Reference proteome</keyword>
<sequence>MIKEIICLGIDDFVRQVNSSHAAAQIMIDLSFSELVPQIPMGISETVDDVNSFKLSLDNLKTLKDMRQ</sequence>
<reference evidence="1 2" key="1">
    <citation type="submission" date="2024-05" db="EMBL/GenBank/DDBJ databases">
        <title>Genetic variation in Jamaican populations of the coffee berry borer (Hypothenemus hampei).</title>
        <authorList>
            <person name="Errbii M."/>
            <person name="Myrie A."/>
        </authorList>
    </citation>
    <scope>NUCLEOTIDE SEQUENCE [LARGE SCALE GENOMIC DNA]</scope>
    <source>
        <strain evidence="1">JA-Hopewell-2020-01-JO</strain>
        <tissue evidence="1">Whole body</tissue>
    </source>
</reference>
<dbReference type="AlphaFoldDB" id="A0ABD1E808"/>
<proteinExistence type="predicted"/>
<gene>
    <name evidence="1" type="ORF">ABEB36_013788</name>
</gene>
<name>A0ABD1E808_HYPHA</name>
<evidence type="ECO:0000313" key="1">
    <source>
        <dbReference type="EMBL" id="KAL1489859.1"/>
    </source>
</evidence>